<reference evidence="2" key="1">
    <citation type="submission" date="2021-07" db="EMBL/GenBank/DDBJ databases">
        <authorList>
            <person name="Catto M.A."/>
            <person name="Jacobson A."/>
            <person name="Kennedy G."/>
            <person name="Labadie P."/>
            <person name="Hunt B.G."/>
            <person name="Srinivasan R."/>
        </authorList>
    </citation>
    <scope>NUCLEOTIDE SEQUENCE</scope>
    <source>
        <strain evidence="2">PL_HMW_Pooled</strain>
        <tissue evidence="2">Head</tissue>
    </source>
</reference>
<accession>A0AAE1LRD0</accession>
<name>A0AAE1LRD0_9NEOP</name>
<dbReference type="EMBL" id="JAHWGI010001394">
    <property type="protein sequence ID" value="KAK3929283.1"/>
    <property type="molecule type" value="Genomic_DNA"/>
</dbReference>
<feature type="compositionally biased region" description="Low complexity" evidence="1">
    <location>
        <begin position="1"/>
        <end position="21"/>
    </location>
</feature>
<evidence type="ECO:0000256" key="1">
    <source>
        <dbReference type="SAM" id="MobiDB-lite"/>
    </source>
</evidence>
<feature type="region of interest" description="Disordered" evidence="1">
    <location>
        <begin position="1"/>
        <end position="55"/>
    </location>
</feature>
<dbReference type="PANTHER" id="PTHR31912:SF34">
    <property type="entry name" value="NOTOCHORD-RELATED PROTEIN"/>
    <property type="match status" value="1"/>
</dbReference>
<dbReference type="AlphaFoldDB" id="A0AAE1LRD0"/>
<reference evidence="2" key="2">
    <citation type="journal article" date="2023" name="BMC Genomics">
        <title>Pest status, molecular evolution, and epigenetic factors derived from the genome assembly of Frankliniella fusca, a thysanopteran phytovirus vector.</title>
        <authorList>
            <person name="Catto M.A."/>
            <person name="Labadie P.E."/>
            <person name="Jacobson A.L."/>
            <person name="Kennedy G.G."/>
            <person name="Srinivasan R."/>
            <person name="Hunt B.G."/>
        </authorList>
    </citation>
    <scope>NUCLEOTIDE SEQUENCE</scope>
    <source>
        <strain evidence="2">PL_HMW_Pooled</strain>
    </source>
</reference>
<keyword evidence="3" id="KW-1185">Reference proteome</keyword>
<sequence>MEQKDGSSNTGSSSSALSAGNGSQGFGEDEADHETSRGNVSSASDAGSLPPNEPVDLTRSAATMILNLRSNGGLTSAVIARFQDACFKMTENVVSSLRQKVQNFLEAENIANTQSARALMRDLDVPNPFKSLKTLKQQLNYFATEMGLALPVPHFLGYRTDTRLNPQTNQFEPVMVSATFEYIPIIETLKLVLSDRTLRSLIEAERASNDGVLRSYLDGSRGKQNELVNQYPHIIRIQLHCDDVDLVNPLGSRTVIHKLTSLCFSIQNFPPEESSVLSSIYLLALAYSEDLKMPNAMSKFLYPFLQDLKELEGPAGVPIVLDGNDFTLRATLATLCADTLAAHDILGYLSPSARYFCRRCKITRPQFHADVRNVGERRTKDSFELDLARVKGRGPAYSTECGIRAECHFHKAAYFSAPDDSPFDIFHDLLEGVCHATLALASRYFVVDKKHFSIESFNSRVQHFIYGIPDSKNKPSANFTLARIHGSHFLQKGSQVWCLTRVFGFLIPEVPEGDPYLKLVNLLQEIMLIVFAVEVREEDILKLETLIEQFHCLFQQLHIGPLELAHELEEEEEAEAIPREGIVQAVIRRVNPVNKLHHMRHYPELIRELGPLVRYWCIRYEARYHLFAKYASVCCNFMNLPKTMTQMLQISTLSGILESKPRLEDIEMQSAEEVSVNDCDHSELLLLAGLSQNDIVCHTEAVIVVSDDFRPGLFIVIDPRLPEFAVIQHIYCFGAKVFFVVMPWETQHFAERFCAYKVRPKPNSALTLIQHDELRHHRPFGPWNPFGQSDTYVSPRTIMF</sequence>
<organism evidence="2 3">
    <name type="scientific">Frankliniella fusca</name>
    <dbReference type="NCBI Taxonomy" id="407009"/>
    <lineage>
        <taxon>Eukaryota</taxon>
        <taxon>Metazoa</taxon>
        <taxon>Ecdysozoa</taxon>
        <taxon>Arthropoda</taxon>
        <taxon>Hexapoda</taxon>
        <taxon>Insecta</taxon>
        <taxon>Pterygota</taxon>
        <taxon>Neoptera</taxon>
        <taxon>Paraneoptera</taxon>
        <taxon>Thysanoptera</taxon>
        <taxon>Terebrantia</taxon>
        <taxon>Thripoidea</taxon>
        <taxon>Thripidae</taxon>
        <taxon>Frankliniella</taxon>
    </lineage>
</organism>
<comment type="caution">
    <text evidence="2">The sequence shown here is derived from an EMBL/GenBank/DDBJ whole genome shotgun (WGS) entry which is preliminary data.</text>
</comment>
<gene>
    <name evidence="2" type="ORF">KUF71_017743</name>
</gene>
<protein>
    <submittedName>
        <fullName evidence="2">Uncharacterized protein</fullName>
    </submittedName>
</protein>
<dbReference type="Proteomes" id="UP001219518">
    <property type="component" value="Unassembled WGS sequence"/>
</dbReference>
<dbReference type="PANTHER" id="PTHR31912">
    <property type="entry name" value="IP13529P"/>
    <property type="match status" value="1"/>
</dbReference>
<evidence type="ECO:0000313" key="2">
    <source>
        <dbReference type="EMBL" id="KAK3929283.1"/>
    </source>
</evidence>
<evidence type="ECO:0000313" key="3">
    <source>
        <dbReference type="Proteomes" id="UP001219518"/>
    </source>
</evidence>
<proteinExistence type="predicted"/>